<proteinExistence type="predicted"/>
<dbReference type="EMBL" id="LSSN01001650">
    <property type="protein sequence ID" value="OMJ18809.1"/>
    <property type="molecule type" value="Genomic_DNA"/>
</dbReference>
<accession>A0A1R1XW84</accession>
<sequence>MNFNGCTKKVETSIGTVICKKISCNTSDRLFDRNYGIGGTWFGSYPTVACIVRKIPESGNKSVTVTTDQIIAAIKSNNNNDLVKAGWNLSISAKLPVYLSKTQLTYTGKIKAMEYNTKITTDDIGKGYYLYNSHIDLIALFGDTIQYWKTGTWVAYSVNYDYPMVFEIR</sequence>
<name>A0A1R1XW84_9FUNG</name>
<evidence type="ECO:0000313" key="3">
    <source>
        <dbReference type="Proteomes" id="UP000187283"/>
    </source>
</evidence>
<dbReference type="EMBL" id="LSSN01000880">
    <property type="protein sequence ID" value="OMJ21960.1"/>
    <property type="molecule type" value="Genomic_DNA"/>
</dbReference>
<dbReference type="AlphaFoldDB" id="A0A1R1XW84"/>
<comment type="caution">
    <text evidence="1">The sequence shown here is derived from an EMBL/GenBank/DDBJ whole genome shotgun (WGS) entry which is preliminary data.</text>
</comment>
<gene>
    <name evidence="2" type="ORF">AYI70_g3163</name>
    <name evidence="1" type="ORF">AYI70_g5124</name>
</gene>
<evidence type="ECO:0000313" key="2">
    <source>
        <dbReference type="EMBL" id="OMJ21960.1"/>
    </source>
</evidence>
<keyword evidence="3" id="KW-1185">Reference proteome</keyword>
<protein>
    <submittedName>
        <fullName evidence="1">Uncharacterized protein</fullName>
    </submittedName>
</protein>
<organism evidence="1 3">
    <name type="scientific">Smittium culicis</name>
    <dbReference type="NCBI Taxonomy" id="133412"/>
    <lineage>
        <taxon>Eukaryota</taxon>
        <taxon>Fungi</taxon>
        <taxon>Fungi incertae sedis</taxon>
        <taxon>Zoopagomycota</taxon>
        <taxon>Kickxellomycotina</taxon>
        <taxon>Harpellomycetes</taxon>
        <taxon>Harpellales</taxon>
        <taxon>Legeriomycetaceae</taxon>
        <taxon>Smittium</taxon>
    </lineage>
</organism>
<dbReference type="Proteomes" id="UP000187283">
    <property type="component" value="Unassembled WGS sequence"/>
</dbReference>
<reference evidence="1 3" key="1">
    <citation type="submission" date="2017-01" db="EMBL/GenBank/DDBJ databases">
        <authorList>
            <person name="Mah S.A."/>
            <person name="Swanson W.J."/>
            <person name="Moy G.W."/>
            <person name="Vacquier V.D."/>
        </authorList>
    </citation>
    <scope>NUCLEOTIDE SEQUENCE [LARGE SCALE GENOMIC DNA]</scope>
    <source>
        <strain evidence="1 3">GSMNP</strain>
    </source>
</reference>
<evidence type="ECO:0000313" key="1">
    <source>
        <dbReference type="EMBL" id="OMJ18809.1"/>
    </source>
</evidence>